<dbReference type="EMBL" id="JBJJXI010000045">
    <property type="protein sequence ID" value="KAL3401415.1"/>
    <property type="molecule type" value="Genomic_DNA"/>
</dbReference>
<dbReference type="Proteomes" id="UP001627154">
    <property type="component" value="Unassembled WGS sequence"/>
</dbReference>
<keyword evidence="2" id="KW-1185">Reference proteome</keyword>
<comment type="caution">
    <text evidence="1">The sequence shown here is derived from an EMBL/GenBank/DDBJ whole genome shotgun (WGS) entry which is preliminary data.</text>
</comment>
<proteinExistence type="predicted"/>
<name>A0ABD2X8F6_9HYME</name>
<sequence>MTKKQNSKNNNSCVTAVTEAQIRARRRLRATKEKFAKEEQQKIKLKQEYTNQWIARSFGTIARKLPEDKFKRPQFPTCRIPVDEVLQIHVERWDQLL</sequence>
<accession>A0ABD2X8F6</accession>
<reference evidence="1 2" key="1">
    <citation type="journal article" date="2024" name="bioRxiv">
        <title>A reference genome for Trichogramma kaykai: A tiny desert-dwelling parasitoid wasp with competing sex-ratio distorters.</title>
        <authorList>
            <person name="Culotta J."/>
            <person name="Lindsey A.R."/>
        </authorList>
    </citation>
    <scope>NUCLEOTIDE SEQUENCE [LARGE SCALE GENOMIC DNA]</scope>
    <source>
        <strain evidence="1 2">KSX58</strain>
    </source>
</reference>
<gene>
    <name evidence="1" type="ORF">TKK_005262</name>
</gene>
<protein>
    <submittedName>
        <fullName evidence="1">Uncharacterized protein</fullName>
    </submittedName>
</protein>
<dbReference type="AlphaFoldDB" id="A0ABD2X8F6"/>
<evidence type="ECO:0000313" key="2">
    <source>
        <dbReference type="Proteomes" id="UP001627154"/>
    </source>
</evidence>
<evidence type="ECO:0000313" key="1">
    <source>
        <dbReference type="EMBL" id="KAL3401415.1"/>
    </source>
</evidence>
<organism evidence="1 2">
    <name type="scientific">Trichogramma kaykai</name>
    <dbReference type="NCBI Taxonomy" id="54128"/>
    <lineage>
        <taxon>Eukaryota</taxon>
        <taxon>Metazoa</taxon>
        <taxon>Ecdysozoa</taxon>
        <taxon>Arthropoda</taxon>
        <taxon>Hexapoda</taxon>
        <taxon>Insecta</taxon>
        <taxon>Pterygota</taxon>
        <taxon>Neoptera</taxon>
        <taxon>Endopterygota</taxon>
        <taxon>Hymenoptera</taxon>
        <taxon>Apocrita</taxon>
        <taxon>Proctotrupomorpha</taxon>
        <taxon>Chalcidoidea</taxon>
        <taxon>Trichogrammatidae</taxon>
        <taxon>Trichogramma</taxon>
    </lineage>
</organism>